<proteinExistence type="predicted"/>
<reference evidence="2 3" key="1">
    <citation type="submission" date="2016-03" db="EMBL/GenBank/DDBJ databases">
        <title>Draft genome sequence of Acetobacter malorum CECT 7742, a strain isolated from strawberry vinegar.</title>
        <authorList>
            <person name="Sainz F."/>
            <person name="Mas A."/>
            <person name="Torija M.J."/>
        </authorList>
    </citation>
    <scope>NUCLEOTIDE SEQUENCE [LARGE SCALE GENOMIC DNA]</scope>
    <source>
        <strain evidence="2 3">CECT 7742</strain>
    </source>
</reference>
<dbReference type="Proteomes" id="UP000077349">
    <property type="component" value="Unassembled WGS sequence"/>
</dbReference>
<comment type="caution">
    <text evidence="2">The sequence shown here is derived from an EMBL/GenBank/DDBJ whole genome shotgun (WGS) entry which is preliminary data.</text>
</comment>
<evidence type="ECO:0000313" key="2">
    <source>
        <dbReference type="EMBL" id="OAG78352.1"/>
    </source>
</evidence>
<feature type="region of interest" description="Disordered" evidence="1">
    <location>
        <begin position="1"/>
        <end position="66"/>
    </location>
</feature>
<evidence type="ECO:0000256" key="1">
    <source>
        <dbReference type="SAM" id="MobiDB-lite"/>
    </source>
</evidence>
<name>A0A177GDN0_9PROT</name>
<dbReference type="AlphaFoldDB" id="A0A177GDN0"/>
<gene>
    <name evidence="2" type="ORF">Amal_00364</name>
</gene>
<sequence>MPPGQHADKVHQAGPDDGYARLEGVSVDNRGHGVGRVMKTVNKFKNADQQKAGGQRQDGKHRIRSKMKHGNQYLCCTASH</sequence>
<accession>A0A177GDN0</accession>
<feature type="compositionally biased region" description="Basic and acidic residues" evidence="1">
    <location>
        <begin position="1"/>
        <end position="11"/>
    </location>
</feature>
<dbReference type="PATRIC" id="fig|178901.16.peg.385"/>
<dbReference type="EMBL" id="LVHD01000003">
    <property type="protein sequence ID" value="OAG78352.1"/>
    <property type="molecule type" value="Genomic_DNA"/>
</dbReference>
<organism evidence="2 3">
    <name type="scientific">Acetobacter malorum</name>
    <dbReference type="NCBI Taxonomy" id="178901"/>
    <lineage>
        <taxon>Bacteria</taxon>
        <taxon>Pseudomonadati</taxon>
        <taxon>Pseudomonadota</taxon>
        <taxon>Alphaproteobacteria</taxon>
        <taxon>Acetobacterales</taxon>
        <taxon>Acetobacteraceae</taxon>
        <taxon>Acetobacter</taxon>
    </lineage>
</organism>
<evidence type="ECO:0000313" key="3">
    <source>
        <dbReference type="Proteomes" id="UP000077349"/>
    </source>
</evidence>
<protein>
    <submittedName>
        <fullName evidence="2">Uncharacterized protein</fullName>
    </submittedName>
</protein>